<dbReference type="EMBL" id="FN668672">
    <property type="protein sequence ID" value="CBK23960.2"/>
    <property type="molecule type" value="Genomic_DNA"/>
</dbReference>
<accession>D8M7C1</accession>
<proteinExistence type="predicted"/>
<feature type="zinc finger region" description="C3H1-type" evidence="5">
    <location>
        <begin position="65"/>
        <end position="91"/>
    </location>
</feature>
<dbReference type="Pfam" id="PF13639">
    <property type="entry name" value="zf-RING_2"/>
    <property type="match status" value="1"/>
</dbReference>
<feature type="domain" description="C3H1-type" evidence="8">
    <location>
        <begin position="65"/>
        <end position="91"/>
    </location>
</feature>
<dbReference type="SUPFAM" id="SSF90229">
    <property type="entry name" value="CCCH zinc finger"/>
    <property type="match status" value="1"/>
</dbReference>
<dbReference type="Gene3D" id="3.30.40.10">
    <property type="entry name" value="Zinc/RING finger domain, C3HC4 (zinc finger)"/>
    <property type="match status" value="1"/>
</dbReference>
<dbReference type="CDD" id="cd16521">
    <property type="entry name" value="RING-HC_MKRN"/>
    <property type="match status" value="1"/>
</dbReference>
<dbReference type="Gene3D" id="4.10.1000.10">
    <property type="entry name" value="Zinc finger, CCCH-type"/>
    <property type="match status" value="1"/>
</dbReference>
<dbReference type="GO" id="GO:0008270">
    <property type="term" value="F:zinc ion binding"/>
    <property type="evidence" value="ECO:0007669"/>
    <property type="project" value="UniProtKB-KW"/>
</dbReference>
<dbReference type="InterPro" id="IPR036855">
    <property type="entry name" value="Znf_CCCH_sf"/>
</dbReference>
<dbReference type="InterPro" id="IPR013083">
    <property type="entry name" value="Znf_RING/FYVE/PHD"/>
</dbReference>
<dbReference type="AlphaFoldDB" id="D8M7C1"/>
<feature type="domain" description="RING-type" evidence="7">
    <location>
        <begin position="105"/>
        <end position="154"/>
    </location>
</feature>
<reference evidence="9" key="1">
    <citation type="submission" date="2010-02" db="EMBL/GenBank/DDBJ databases">
        <title>Sequencing and annotation of the Blastocystis hominis genome.</title>
        <authorList>
            <person name="Wincker P."/>
        </authorList>
    </citation>
    <scope>NUCLEOTIDE SEQUENCE</scope>
    <source>
        <strain evidence="9">Singapore isolate B</strain>
    </source>
</reference>
<dbReference type="PROSITE" id="PS00518">
    <property type="entry name" value="ZF_RING_1"/>
    <property type="match status" value="1"/>
</dbReference>
<dbReference type="SUPFAM" id="SSF57850">
    <property type="entry name" value="RING/U-box"/>
    <property type="match status" value="1"/>
</dbReference>
<evidence type="ECO:0000313" key="9">
    <source>
        <dbReference type="EMBL" id="CBK23960.2"/>
    </source>
</evidence>
<gene>
    <name evidence="9" type="ORF">GSBLH_T00007153001</name>
</gene>
<evidence type="ECO:0000259" key="7">
    <source>
        <dbReference type="PROSITE" id="PS50089"/>
    </source>
</evidence>
<dbReference type="InterPro" id="IPR017907">
    <property type="entry name" value="Znf_RING_CS"/>
</dbReference>
<dbReference type="InterPro" id="IPR001841">
    <property type="entry name" value="Znf_RING"/>
</dbReference>
<dbReference type="InParanoid" id="D8M7C1"/>
<evidence type="ECO:0000256" key="3">
    <source>
        <dbReference type="ARBA" id="ARBA00022771"/>
    </source>
</evidence>
<evidence type="ECO:0000313" key="10">
    <source>
        <dbReference type="Proteomes" id="UP000008312"/>
    </source>
</evidence>
<protein>
    <recommendedName>
        <fullName evidence="11">RING-type E3 ubiquitin transferase</fullName>
    </recommendedName>
</protein>
<dbReference type="InterPro" id="IPR045072">
    <property type="entry name" value="MKRN-like"/>
</dbReference>
<organism evidence="9">
    <name type="scientific">Blastocystis hominis</name>
    <dbReference type="NCBI Taxonomy" id="12968"/>
    <lineage>
        <taxon>Eukaryota</taxon>
        <taxon>Sar</taxon>
        <taxon>Stramenopiles</taxon>
        <taxon>Bigyra</taxon>
        <taxon>Opalozoa</taxon>
        <taxon>Opalinata</taxon>
        <taxon>Blastocystidae</taxon>
        <taxon>Blastocystis</taxon>
    </lineage>
</organism>
<dbReference type="Pfam" id="PF14608">
    <property type="entry name" value="zf-CCCH_2"/>
    <property type="match status" value="1"/>
</dbReference>
<evidence type="ECO:0000256" key="2">
    <source>
        <dbReference type="ARBA" id="ARBA00022723"/>
    </source>
</evidence>
<evidence type="ECO:0000256" key="6">
    <source>
        <dbReference type="SAM" id="MobiDB-lite"/>
    </source>
</evidence>
<name>D8M7C1_BLAHO</name>
<dbReference type="GeneID" id="24923277"/>
<dbReference type="Pfam" id="PF18345">
    <property type="entry name" value="zf_CCCH_4"/>
    <property type="match status" value="1"/>
</dbReference>
<dbReference type="InterPro" id="IPR000571">
    <property type="entry name" value="Znf_CCCH"/>
</dbReference>
<dbReference type="GO" id="GO:0000209">
    <property type="term" value="P:protein polyubiquitination"/>
    <property type="evidence" value="ECO:0007669"/>
    <property type="project" value="InterPro"/>
</dbReference>
<evidence type="ECO:0000256" key="4">
    <source>
        <dbReference type="ARBA" id="ARBA00022833"/>
    </source>
</evidence>
<dbReference type="PANTHER" id="PTHR11224:SF10">
    <property type="entry name" value="IP09428P-RELATED"/>
    <property type="match status" value="1"/>
</dbReference>
<dbReference type="PROSITE" id="PS50103">
    <property type="entry name" value="ZF_C3H1"/>
    <property type="match status" value="2"/>
</dbReference>
<dbReference type="SMART" id="SM00356">
    <property type="entry name" value="ZnF_C3H1"/>
    <property type="match status" value="2"/>
</dbReference>
<feature type="compositionally biased region" description="Pro residues" evidence="6">
    <location>
        <begin position="36"/>
        <end position="63"/>
    </location>
</feature>
<evidence type="ECO:0008006" key="11">
    <source>
        <dbReference type="Google" id="ProtNLM"/>
    </source>
</evidence>
<keyword evidence="1" id="KW-0808">Transferase</keyword>
<keyword evidence="2 5" id="KW-0479">Metal-binding</keyword>
<dbReference type="GO" id="GO:0061630">
    <property type="term" value="F:ubiquitin protein ligase activity"/>
    <property type="evidence" value="ECO:0007669"/>
    <property type="project" value="InterPro"/>
</dbReference>
<keyword evidence="10" id="KW-1185">Reference proteome</keyword>
<dbReference type="RefSeq" id="XP_012898008.1">
    <property type="nucleotide sequence ID" value="XM_013042554.1"/>
</dbReference>
<sequence>MLQADDELIDSLTIDHPYFTSTPSSRSWKSVLLKNPVPPPPSPSVSLSPPSPSTEPASPPSTPHKPREVCRYWLAGNCMYGDKCWFAHTLHPEAAEQKLEYSTECCICQEDVLKAGKRFGLMQNCSHVFCLECIRNWRYSHIGDPSVRRCPLCRATSFYIIPSKEPVFDPEAKQKIIEAYKKNMSRIAGNCEVEIPCKYFNGGMGVCPFGESCFYSHKLANGQEFVPRIVMQGDGELRDIGYV</sequence>
<dbReference type="SMART" id="SM00184">
    <property type="entry name" value="RING"/>
    <property type="match status" value="1"/>
</dbReference>
<feature type="domain" description="C3H1-type" evidence="8">
    <location>
        <begin position="196"/>
        <end position="220"/>
    </location>
</feature>
<keyword evidence="3 5" id="KW-0863">Zinc-finger</keyword>
<dbReference type="PANTHER" id="PTHR11224">
    <property type="entry name" value="MAKORIN-RELATED"/>
    <property type="match status" value="1"/>
</dbReference>
<feature type="region of interest" description="Disordered" evidence="6">
    <location>
        <begin position="36"/>
        <end position="65"/>
    </location>
</feature>
<dbReference type="PROSITE" id="PS50089">
    <property type="entry name" value="ZF_RING_2"/>
    <property type="match status" value="1"/>
</dbReference>
<evidence type="ECO:0000259" key="8">
    <source>
        <dbReference type="PROSITE" id="PS50103"/>
    </source>
</evidence>
<dbReference type="OrthoDB" id="250836at2759"/>
<keyword evidence="4 5" id="KW-0862">Zinc</keyword>
<evidence type="ECO:0000256" key="1">
    <source>
        <dbReference type="ARBA" id="ARBA00022679"/>
    </source>
</evidence>
<feature type="zinc finger region" description="C3H1-type" evidence="5">
    <location>
        <begin position="196"/>
        <end position="220"/>
    </location>
</feature>
<evidence type="ECO:0000256" key="5">
    <source>
        <dbReference type="PROSITE-ProRule" id="PRU00723"/>
    </source>
</evidence>
<dbReference type="Proteomes" id="UP000008312">
    <property type="component" value="Unassembled WGS sequence"/>
</dbReference>